<evidence type="ECO:0000256" key="3">
    <source>
        <dbReference type="ARBA" id="ARBA00022827"/>
    </source>
</evidence>
<dbReference type="Gene3D" id="3.40.50.720">
    <property type="entry name" value="NAD(P)-binding Rossmann-like Domain"/>
    <property type="match status" value="1"/>
</dbReference>
<dbReference type="Proteomes" id="UP000325081">
    <property type="component" value="Unassembled WGS sequence"/>
</dbReference>
<dbReference type="SUPFAM" id="SSF52743">
    <property type="entry name" value="Subtilisin-like"/>
    <property type="match status" value="1"/>
</dbReference>
<dbReference type="GO" id="GO:0004252">
    <property type="term" value="F:serine-type endopeptidase activity"/>
    <property type="evidence" value="ECO:0007669"/>
    <property type="project" value="InterPro"/>
</dbReference>
<dbReference type="PANTHER" id="PTHR48467:SF1">
    <property type="entry name" value="GLUTAMATE SYNTHASE 1 [NADH], CHLOROPLASTIC-LIKE"/>
    <property type="match status" value="1"/>
</dbReference>
<dbReference type="GO" id="GO:0016491">
    <property type="term" value="F:oxidoreductase activity"/>
    <property type="evidence" value="ECO:0007669"/>
    <property type="project" value="UniProtKB-KW"/>
</dbReference>
<evidence type="ECO:0000313" key="7">
    <source>
        <dbReference type="Proteomes" id="UP000325081"/>
    </source>
</evidence>
<dbReference type="Gene3D" id="3.40.50.200">
    <property type="entry name" value="Peptidase S8/S53 domain"/>
    <property type="match status" value="1"/>
</dbReference>
<comment type="cofactor">
    <cofactor evidence="1">
        <name>FAD</name>
        <dbReference type="ChEBI" id="CHEBI:57692"/>
    </cofactor>
</comment>
<comment type="caution">
    <text evidence="6">The sequence shown here is derived from an EMBL/GenBank/DDBJ whole genome shotgun (WGS) entry which is preliminary data.</text>
</comment>
<dbReference type="EMBL" id="BKCP01005960">
    <property type="protein sequence ID" value="GER40788.1"/>
    <property type="molecule type" value="Genomic_DNA"/>
</dbReference>
<dbReference type="PANTHER" id="PTHR48467">
    <property type="entry name" value="GLUTAMATE SYNTHASE 1 [NADH], CHLOROPLASTIC-LIKE"/>
    <property type="match status" value="1"/>
</dbReference>
<evidence type="ECO:0000313" key="6">
    <source>
        <dbReference type="EMBL" id="GER40788.1"/>
    </source>
</evidence>
<keyword evidence="5" id="KW-0560">Oxidoreductase</keyword>
<keyword evidence="4" id="KW-0521">NADP</keyword>
<keyword evidence="2" id="KW-0285">Flavoprotein</keyword>
<evidence type="ECO:0000256" key="2">
    <source>
        <dbReference type="ARBA" id="ARBA00022630"/>
    </source>
</evidence>
<feature type="non-terminal residue" evidence="6">
    <location>
        <position position="1"/>
    </location>
</feature>
<dbReference type="GO" id="GO:0006508">
    <property type="term" value="P:proteolysis"/>
    <property type="evidence" value="ECO:0007669"/>
    <property type="project" value="InterPro"/>
</dbReference>
<dbReference type="InterPro" id="IPR055275">
    <property type="entry name" value="Ferredox_Rdtase"/>
</dbReference>
<dbReference type="OrthoDB" id="1702760at2759"/>
<sequence>IAVYKALYRLFGGFVADVVAAIDQAVHDGVDILNLSVGPNSPPSNTKITYLNSFDITLLSAMKVGVFVAQVAGNGGPSPKTMVYYSPWITTVAAAVDDRQYKKHLTLGNGKILAGLGLSRKFHPELHPGGCVVQDTDDWVADIRRAEDEQARGMHLFLLERFLESDDKNGRVRLEKTVLKGDDELKQVAVGTGVYEDVSCGQLLKSIGYKSIPINGLPFDNYKGIVPNHGGRVLVDASQDHMQYEAGLYMCGWLKRGPTGIIATNLYCAEE</sequence>
<evidence type="ECO:0000256" key="4">
    <source>
        <dbReference type="ARBA" id="ARBA00022857"/>
    </source>
</evidence>
<protein>
    <submittedName>
        <fullName evidence="6">Subtilase family protein</fullName>
    </submittedName>
</protein>
<reference evidence="7" key="1">
    <citation type="journal article" date="2019" name="Curr. Biol.">
        <title>Genome Sequence of Striga asiatica Provides Insight into the Evolution of Plant Parasitism.</title>
        <authorList>
            <person name="Yoshida S."/>
            <person name="Kim S."/>
            <person name="Wafula E.K."/>
            <person name="Tanskanen J."/>
            <person name="Kim Y.M."/>
            <person name="Honaas L."/>
            <person name="Yang Z."/>
            <person name="Spallek T."/>
            <person name="Conn C.E."/>
            <person name="Ichihashi Y."/>
            <person name="Cheong K."/>
            <person name="Cui S."/>
            <person name="Der J.P."/>
            <person name="Gundlach H."/>
            <person name="Jiao Y."/>
            <person name="Hori C."/>
            <person name="Ishida J.K."/>
            <person name="Kasahara H."/>
            <person name="Kiba T."/>
            <person name="Kim M.S."/>
            <person name="Koo N."/>
            <person name="Laohavisit A."/>
            <person name="Lee Y.H."/>
            <person name="Lumba S."/>
            <person name="McCourt P."/>
            <person name="Mortimer J.C."/>
            <person name="Mutuku J.M."/>
            <person name="Nomura T."/>
            <person name="Sasaki-Sekimoto Y."/>
            <person name="Seto Y."/>
            <person name="Wang Y."/>
            <person name="Wakatake T."/>
            <person name="Sakakibara H."/>
            <person name="Demura T."/>
            <person name="Yamaguchi S."/>
            <person name="Yoneyama K."/>
            <person name="Manabe R.I."/>
            <person name="Nelson D.C."/>
            <person name="Schulman A.H."/>
            <person name="Timko M.P."/>
            <person name="dePamphilis C.W."/>
            <person name="Choi D."/>
            <person name="Shirasu K."/>
        </authorList>
    </citation>
    <scope>NUCLEOTIDE SEQUENCE [LARGE SCALE GENOMIC DNA]</scope>
    <source>
        <strain evidence="7">cv. UVA1</strain>
    </source>
</reference>
<dbReference type="AlphaFoldDB" id="A0A5A7Q738"/>
<feature type="non-terminal residue" evidence="6">
    <location>
        <position position="271"/>
    </location>
</feature>
<evidence type="ECO:0000256" key="1">
    <source>
        <dbReference type="ARBA" id="ARBA00001974"/>
    </source>
</evidence>
<name>A0A5A7Q738_STRAF</name>
<proteinExistence type="predicted"/>
<keyword evidence="3" id="KW-0274">FAD</keyword>
<gene>
    <name evidence="6" type="ORF">STAS_17471</name>
</gene>
<keyword evidence="7" id="KW-1185">Reference proteome</keyword>
<dbReference type="InterPro" id="IPR036852">
    <property type="entry name" value="Peptidase_S8/S53_dom_sf"/>
</dbReference>
<organism evidence="6 7">
    <name type="scientific">Striga asiatica</name>
    <name type="common">Asiatic witchweed</name>
    <name type="synonym">Buchnera asiatica</name>
    <dbReference type="NCBI Taxonomy" id="4170"/>
    <lineage>
        <taxon>Eukaryota</taxon>
        <taxon>Viridiplantae</taxon>
        <taxon>Streptophyta</taxon>
        <taxon>Embryophyta</taxon>
        <taxon>Tracheophyta</taxon>
        <taxon>Spermatophyta</taxon>
        <taxon>Magnoliopsida</taxon>
        <taxon>eudicotyledons</taxon>
        <taxon>Gunneridae</taxon>
        <taxon>Pentapetalae</taxon>
        <taxon>asterids</taxon>
        <taxon>lamiids</taxon>
        <taxon>Lamiales</taxon>
        <taxon>Orobanchaceae</taxon>
        <taxon>Buchnereae</taxon>
        <taxon>Striga</taxon>
    </lineage>
</organism>
<evidence type="ECO:0000256" key="5">
    <source>
        <dbReference type="ARBA" id="ARBA00023002"/>
    </source>
</evidence>
<accession>A0A5A7Q738</accession>